<dbReference type="Gene3D" id="1.10.10.10">
    <property type="entry name" value="Winged helix-like DNA-binding domain superfamily/Winged helix DNA-binding domain"/>
    <property type="match status" value="1"/>
</dbReference>
<dbReference type="Proteomes" id="UP001058860">
    <property type="component" value="Chromosome"/>
</dbReference>
<dbReference type="InterPro" id="IPR000792">
    <property type="entry name" value="Tscrpt_reg_LuxR_C"/>
</dbReference>
<dbReference type="PANTHER" id="PTHR43214">
    <property type="entry name" value="TWO-COMPONENT RESPONSE REGULATOR"/>
    <property type="match status" value="1"/>
</dbReference>
<sequence>MLQLLATGATNREIAAQLHVGPDSVKKHASSLYRKLGVRNRTEATQRAPEVLGIL</sequence>
<dbReference type="RefSeq" id="WP_353865834.1">
    <property type="nucleotide sequence ID" value="NZ_CP088295.1"/>
</dbReference>
<evidence type="ECO:0000313" key="4">
    <source>
        <dbReference type="Proteomes" id="UP001058860"/>
    </source>
</evidence>
<keyword evidence="1" id="KW-0238">DNA-binding</keyword>
<dbReference type="InterPro" id="IPR016032">
    <property type="entry name" value="Sig_transdc_resp-reg_C-effctor"/>
</dbReference>
<protein>
    <submittedName>
        <fullName evidence="3">LuxR C-terminal-related transcriptional regulator</fullName>
    </submittedName>
</protein>
<dbReference type="EMBL" id="CP088295">
    <property type="protein sequence ID" value="UUY05374.1"/>
    <property type="molecule type" value="Genomic_DNA"/>
</dbReference>
<dbReference type="CDD" id="cd06170">
    <property type="entry name" value="LuxR_C_like"/>
    <property type="match status" value="1"/>
</dbReference>
<dbReference type="PROSITE" id="PS00622">
    <property type="entry name" value="HTH_LUXR_1"/>
    <property type="match status" value="1"/>
</dbReference>
<reference evidence="4" key="1">
    <citation type="submission" date="2021-11" db="EMBL/GenBank/DDBJ databases">
        <title>Cultivation dependent microbiological survey of springs from the worlds oldest radium mine currently devoted to the extraction of radon-saturated water.</title>
        <authorList>
            <person name="Kapinusova G."/>
            <person name="Smrhova T."/>
            <person name="Strejcek M."/>
            <person name="Suman J."/>
            <person name="Jani K."/>
            <person name="Pajer P."/>
            <person name="Uhlik O."/>
        </authorList>
    </citation>
    <scope>NUCLEOTIDE SEQUENCE [LARGE SCALE GENOMIC DNA]</scope>
    <source>
        <strain evidence="4">J379</strain>
    </source>
</reference>
<dbReference type="SUPFAM" id="SSF46894">
    <property type="entry name" value="C-terminal effector domain of the bipartite response regulators"/>
    <property type="match status" value="1"/>
</dbReference>
<dbReference type="PROSITE" id="PS50043">
    <property type="entry name" value="HTH_LUXR_2"/>
    <property type="match status" value="1"/>
</dbReference>
<gene>
    <name evidence="3" type="ORF">LRS13_07585</name>
</gene>
<organism evidence="3 4">
    <name type="scientific">Svornostia abyssi</name>
    <dbReference type="NCBI Taxonomy" id="2898438"/>
    <lineage>
        <taxon>Bacteria</taxon>
        <taxon>Bacillati</taxon>
        <taxon>Actinomycetota</taxon>
        <taxon>Thermoleophilia</taxon>
        <taxon>Solirubrobacterales</taxon>
        <taxon>Baekduiaceae</taxon>
        <taxon>Svornostia</taxon>
    </lineage>
</organism>
<evidence type="ECO:0000259" key="2">
    <source>
        <dbReference type="PROSITE" id="PS50043"/>
    </source>
</evidence>
<dbReference type="InterPro" id="IPR039420">
    <property type="entry name" value="WalR-like"/>
</dbReference>
<accession>A0ABY5PL76</accession>
<dbReference type="InterPro" id="IPR036388">
    <property type="entry name" value="WH-like_DNA-bd_sf"/>
</dbReference>
<dbReference type="SMART" id="SM00421">
    <property type="entry name" value="HTH_LUXR"/>
    <property type="match status" value="1"/>
</dbReference>
<name>A0ABY5PL76_9ACTN</name>
<evidence type="ECO:0000256" key="1">
    <source>
        <dbReference type="ARBA" id="ARBA00023125"/>
    </source>
</evidence>
<keyword evidence="4" id="KW-1185">Reference proteome</keyword>
<dbReference type="Pfam" id="PF00196">
    <property type="entry name" value="GerE"/>
    <property type="match status" value="1"/>
</dbReference>
<proteinExistence type="predicted"/>
<evidence type="ECO:0000313" key="3">
    <source>
        <dbReference type="EMBL" id="UUY05374.1"/>
    </source>
</evidence>
<feature type="domain" description="HTH luxR-type" evidence="2">
    <location>
        <begin position="1"/>
        <end position="52"/>
    </location>
</feature>